<dbReference type="AlphaFoldDB" id="A0A1M5L238"/>
<protein>
    <recommendedName>
        <fullName evidence="10">ATP synthase gamma chain</fullName>
    </recommendedName>
    <alternativeName>
        <fullName evidence="10">ATP synthase F1 sector gamma subunit</fullName>
    </alternativeName>
    <alternativeName>
        <fullName evidence="10">F-ATPase gamma subunit</fullName>
    </alternativeName>
</protein>
<dbReference type="GO" id="GO:0005886">
    <property type="term" value="C:plasma membrane"/>
    <property type="evidence" value="ECO:0007669"/>
    <property type="project" value="UniProtKB-SubCell"/>
</dbReference>
<proteinExistence type="inferred from homology"/>
<dbReference type="GO" id="GO:0005524">
    <property type="term" value="F:ATP binding"/>
    <property type="evidence" value="ECO:0007669"/>
    <property type="project" value="UniProtKB-UniRule"/>
</dbReference>
<dbReference type="PRINTS" id="PR00126">
    <property type="entry name" value="ATPASEGAMMA"/>
</dbReference>
<comment type="subunit">
    <text evidence="10">F-type ATPases have 2 components, CF(1) - the catalytic core - and CF(0) - the membrane proton channel. CF(1) has five subunits: alpha(3), beta(3), gamma(1), delta(1), epsilon(1). CF(0) has three main subunits: a, b and c.</text>
</comment>
<dbReference type="GO" id="GO:0042777">
    <property type="term" value="P:proton motive force-driven plasma membrane ATP synthesis"/>
    <property type="evidence" value="ECO:0007669"/>
    <property type="project" value="UniProtKB-UniRule"/>
</dbReference>
<gene>
    <name evidence="10" type="primary">atpG</name>
    <name evidence="11" type="ORF">SAMN05444372_107178</name>
</gene>
<keyword evidence="6 10" id="KW-0406">Ion transport</keyword>
<dbReference type="STRING" id="229205.SAMN05444372_107178"/>
<dbReference type="GO" id="GO:0045259">
    <property type="term" value="C:proton-transporting ATP synthase complex"/>
    <property type="evidence" value="ECO:0007669"/>
    <property type="project" value="UniProtKB-KW"/>
</dbReference>
<comment type="function">
    <text evidence="1 10">Produces ATP from ADP in the presence of a proton gradient across the membrane. The gamma chain is believed to be important in regulating ATPase activity and the flow of protons through the CF(0) complex.</text>
</comment>
<dbReference type="PROSITE" id="PS00153">
    <property type="entry name" value="ATPASE_GAMMA"/>
    <property type="match status" value="1"/>
</dbReference>
<dbReference type="Proteomes" id="UP000184020">
    <property type="component" value="Unassembled WGS sequence"/>
</dbReference>
<keyword evidence="8 10" id="KW-0139">CF(1)</keyword>
<dbReference type="Pfam" id="PF00231">
    <property type="entry name" value="ATP-synt"/>
    <property type="match status" value="1"/>
</dbReference>
<dbReference type="GO" id="GO:0046933">
    <property type="term" value="F:proton-transporting ATP synthase activity, rotational mechanism"/>
    <property type="evidence" value="ECO:0007669"/>
    <property type="project" value="UniProtKB-UniRule"/>
</dbReference>
<keyword evidence="4 10" id="KW-0813">Transport</keyword>
<dbReference type="InterPro" id="IPR023632">
    <property type="entry name" value="ATP_synth_F1_gsu_CS"/>
</dbReference>
<evidence type="ECO:0000256" key="3">
    <source>
        <dbReference type="ARBA" id="ARBA00007681"/>
    </source>
</evidence>
<keyword evidence="5 10" id="KW-0375">Hydrogen ion transport</keyword>
<dbReference type="PANTHER" id="PTHR11693">
    <property type="entry name" value="ATP SYNTHASE GAMMA CHAIN"/>
    <property type="match status" value="1"/>
</dbReference>
<evidence type="ECO:0000256" key="7">
    <source>
        <dbReference type="ARBA" id="ARBA00023136"/>
    </source>
</evidence>
<evidence type="ECO:0000256" key="4">
    <source>
        <dbReference type="ARBA" id="ARBA00022448"/>
    </source>
</evidence>
<dbReference type="NCBIfam" id="TIGR01146">
    <property type="entry name" value="ATPsyn_F1gamma"/>
    <property type="match status" value="1"/>
</dbReference>
<evidence type="ECO:0000256" key="5">
    <source>
        <dbReference type="ARBA" id="ARBA00022781"/>
    </source>
</evidence>
<keyword evidence="10" id="KW-1003">Cell membrane</keyword>
<evidence type="ECO:0000256" key="6">
    <source>
        <dbReference type="ARBA" id="ARBA00023065"/>
    </source>
</evidence>
<dbReference type="PANTHER" id="PTHR11693:SF22">
    <property type="entry name" value="ATP SYNTHASE SUBUNIT GAMMA, MITOCHONDRIAL"/>
    <property type="match status" value="1"/>
</dbReference>
<evidence type="ECO:0000256" key="9">
    <source>
        <dbReference type="ARBA" id="ARBA00023310"/>
    </source>
</evidence>
<dbReference type="EMBL" id="FQWF01000007">
    <property type="protein sequence ID" value="SHG59097.1"/>
    <property type="molecule type" value="Genomic_DNA"/>
</dbReference>
<keyword evidence="12" id="KW-1185">Reference proteome</keyword>
<sequence length="300" mass="32794">MVSLPFGEGWGGEKMANLKEIRNRITSVSSTMQITSAMKMVSAAKLKKAQDAITAMRPYAEKLTELLQNLSGTLEGDAGSEYTVQREIKKVLLVVVTSNRGLAGAFNTNAIKEAKSRAVYYAGKQVDIFAIGKKGNDVLSKTLDVVANQSSVFDELTFDNVAKIADELTQKFVSGEYDKIELIYNQFKNAATQIVQTEQFLPLAPIKSDVAVAAGDYIFEPSKEEIVLTLIPKSLKTQLYKGIRDSFASEHGARMTAMHKATDNATELRNQLKLTYNKARQAAITNEILEIVGGAEALKG</sequence>
<reference evidence="12" key="1">
    <citation type="submission" date="2016-11" db="EMBL/GenBank/DDBJ databases">
        <authorList>
            <person name="Varghese N."/>
            <person name="Submissions S."/>
        </authorList>
    </citation>
    <scope>NUCLEOTIDE SEQUENCE [LARGE SCALE GENOMIC DNA]</scope>
    <source>
        <strain evidence="12">DSM 17659</strain>
    </source>
</reference>
<dbReference type="HAMAP" id="MF_00815">
    <property type="entry name" value="ATP_synth_gamma_bact"/>
    <property type="match status" value="1"/>
</dbReference>
<comment type="subcellular location">
    <subcellularLocation>
        <location evidence="10">Cell membrane</location>
        <topology evidence="10">Peripheral membrane protein</topology>
    </subcellularLocation>
    <subcellularLocation>
        <location evidence="2">Membrane</location>
        <topology evidence="2">Peripheral membrane protein</topology>
    </subcellularLocation>
</comment>
<evidence type="ECO:0000256" key="8">
    <source>
        <dbReference type="ARBA" id="ARBA00023196"/>
    </source>
</evidence>
<evidence type="ECO:0000313" key="12">
    <source>
        <dbReference type="Proteomes" id="UP000184020"/>
    </source>
</evidence>
<organism evidence="11 12">
    <name type="scientific">Flavobacterium micromati</name>
    <dbReference type="NCBI Taxonomy" id="229205"/>
    <lineage>
        <taxon>Bacteria</taxon>
        <taxon>Pseudomonadati</taxon>
        <taxon>Bacteroidota</taxon>
        <taxon>Flavobacteriia</taxon>
        <taxon>Flavobacteriales</taxon>
        <taxon>Flavobacteriaceae</taxon>
        <taxon>Flavobacterium</taxon>
    </lineage>
</organism>
<evidence type="ECO:0000256" key="2">
    <source>
        <dbReference type="ARBA" id="ARBA00004170"/>
    </source>
</evidence>
<name>A0A1M5L238_9FLAO</name>
<dbReference type="Gene3D" id="1.10.287.80">
    <property type="entry name" value="ATP synthase, gamma subunit, helix hairpin domain"/>
    <property type="match status" value="1"/>
</dbReference>
<accession>A0A1M5L238</accession>
<evidence type="ECO:0000313" key="11">
    <source>
        <dbReference type="EMBL" id="SHG59097.1"/>
    </source>
</evidence>
<dbReference type="InterPro" id="IPR000131">
    <property type="entry name" value="ATP_synth_F1_gsu"/>
</dbReference>
<evidence type="ECO:0000256" key="1">
    <source>
        <dbReference type="ARBA" id="ARBA00003456"/>
    </source>
</evidence>
<comment type="similarity">
    <text evidence="3 10">Belongs to the ATPase gamma chain family.</text>
</comment>
<dbReference type="SUPFAM" id="SSF52943">
    <property type="entry name" value="ATP synthase (F1-ATPase), gamma subunit"/>
    <property type="match status" value="1"/>
</dbReference>
<keyword evidence="9 10" id="KW-0066">ATP synthesis</keyword>
<keyword evidence="7 10" id="KW-0472">Membrane</keyword>
<dbReference type="CDD" id="cd12151">
    <property type="entry name" value="F1-ATPase_gamma"/>
    <property type="match status" value="1"/>
</dbReference>
<evidence type="ECO:0000256" key="10">
    <source>
        <dbReference type="HAMAP-Rule" id="MF_00815"/>
    </source>
</evidence>
<dbReference type="Gene3D" id="3.40.1380.10">
    <property type="match status" value="1"/>
</dbReference>
<dbReference type="InterPro" id="IPR035968">
    <property type="entry name" value="ATP_synth_F1_ATPase_gsu"/>
</dbReference>